<name>A0A2U3EGC5_PURLI</name>
<feature type="transmembrane region" description="Helical" evidence="6">
    <location>
        <begin position="363"/>
        <end position="384"/>
    </location>
</feature>
<keyword evidence="4 6" id="KW-0472">Membrane</keyword>
<feature type="region of interest" description="Disordered" evidence="5">
    <location>
        <begin position="465"/>
        <end position="502"/>
    </location>
</feature>
<dbReference type="Proteomes" id="UP000245956">
    <property type="component" value="Unassembled WGS sequence"/>
</dbReference>
<evidence type="ECO:0000256" key="5">
    <source>
        <dbReference type="SAM" id="MobiDB-lite"/>
    </source>
</evidence>
<feature type="region of interest" description="Disordered" evidence="5">
    <location>
        <begin position="1"/>
        <end position="27"/>
    </location>
</feature>
<dbReference type="GO" id="GO:0071944">
    <property type="term" value="C:cell periphery"/>
    <property type="evidence" value="ECO:0007669"/>
    <property type="project" value="UniProtKB-ARBA"/>
</dbReference>
<keyword evidence="3 6" id="KW-1133">Transmembrane helix</keyword>
<feature type="region of interest" description="Disordered" evidence="5">
    <location>
        <begin position="394"/>
        <end position="423"/>
    </location>
</feature>
<evidence type="ECO:0000256" key="4">
    <source>
        <dbReference type="ARBA" id="ARBA00023136"/>
    </source>
</evidence>
<dbReference type="AlphaFoldDB" id="A0A2U3EGC5"/>
<dbReference type="PANTHER" id="PTHR15549">
    <property type="entry name" value="PAIRED IMMUNOGLOBULIN-LIKE TYPE 2 RECEPTOR"/>
    <property type="match status" value="1"/>
</dbReference>
<feature type="transmembrane region" description="Helical" evidence="6">
    <location>
        <begin position="236"/>
        <end position="260"/>
    </location>
</feature>
<evidence type="ECO:0000313" key="8">
    <source>
        <dbReference type="Proteomes" id="UP000245956"/>
    </source>
</evidence>
<feature type="compositionally biased region" description="Basic and acidic residues" evidence="5">
    <location>
        <begin position="465"/>
        <end position="486"/>
    </location>
</feature>
<evidence type="ECO:0000256" key="3">
    <source>
        <dbReference type="ARBA" id="ARBA00022989"/>
    </source>
</evidence>
<feature type="transmembrane region" description="Helical" evidence="6">
    <location>
        <begin position="429"/>
        <end position="453"/>
    </location>
</feature>
<protein>
    <submittedName>
        <fullName evidence="7">Uncharacterized protein</fullName>
    </submittedName>
</protein>
<evidence type="ECO:0000313" key="7">
    <source>
        <dbReference type="EMBL" id="PWI73566.1"/>
    </source>
</evidence>
<feature type="compositionally biased region" description="Gly residues" evidence="5">
    <location>
        <begin position="1"/>
        <end position="12"/>
    </location>
</feature>
<dbReference type="EMBL" id="LCWV01000004">
    <property type="protein sequence ID" value="PWI73566.1"/>
    <property type="molecule type" value="Genomic_DNA"/>
</dbReference>
<keyword evidence="2 6" id="KW-0812">Transmembrane</keyword>
<accession>A0A2U3EGC5</accession>
<evidence type="ECO:0000256" key="2">
    <source>
        <dbReference type="ARBA" id="ARBA00022692"/>
    </source>
</evidence>
<dbReference type="InterPro" id="IPR051694">
    <property type="entry name" value="Immunoregulatory_rcpt-like"/>
</dbReference>
<sequence length="529" mass="55705">MVRKGGNGGGSEARGDGRMSPDVKDVGPDGCNAVLDVVPREAQPRAWLAVCVGGVVCGCVGEAHWAGTATATVKNGKNRRGPMRDKLYPLPEPWNALRAQQRAGPEEEQGGNPEWKDMGGPAHSLGARAGVRPLVGPAGGPGGDSEGRRVGLQQQAGSMPEEKSPQDVGGRRAVQGRSRNRERELLLDLSITARQGLLPGVIGPRIATYTNGPFKQPMSTPHLADKYHPFRGGARVAVSLLLAMPTTTMTTLLVLLAAVLTGFVGTRLAAADFVHPPPYLSGSNRYQDNPRYAWGSNVTIEWRNSYSNNTDLVLALEFPRKIEHPDKATFNLIYENMTSGTTSRTWNVSLFGDEALVPAGSDAICYFALIFAGTNIGMFSSTYFNVTLPNKAGASPTASSPTLAPTDTAAPSATGDASGGSSSSLSHGAAAGIGVGVALGCLLILGGVGFVLWRRRKARREAARAAEADASRAEEEQGKQQEKQPPELELGSGPQEFFAGAAADGWDKNKPLVISELDGGQSSFVHEKS</sequence>
<comment type="caution">
    <text evidence="7">The sequence shown here is derived from an EMBL/GenBank/DDBJ whole genome shotgun (WGS) entry which is preliminary data.</text>
</comment>
<feature type="compositionally biased region" description="Basic and acidic residues" evidence="5">
    <location>
        <begin position="13"/>
        <end position="27"/>
    </location>
</feature>
<organism evidence="7 8">
    <name type="scientific">Purpureocillium lilacinum</name>
    <name type="common">Paecilomyces lilacinus</name>
    <dbReference type="NCBI Taxonomy" id="33203"/>
    <lineage>
        <taxon>Eukaryota</taxon>
        <taxon>Fungi</taxon>
        <taxon>Dikarya</taxon>
        <taxon>Ascomycota</taxon>
        <taxon>Pezizomycotina</taxon>
        <taxon>Sordariomycetes</taxon>
        <taxon>Hypocreomycetidae</taxon>
        <taxon>Hypocreales</taxon>
        <taxon>Ophiocordycipitaceae</taxon>
        <taxon>Purpureocillium</taxon>
    </lineage>
</organism>
<evidence type="ECO:0000256" key="6">
    <source>
        <dbReference type="SAM" id="Phobius"/>
    </source>
</evidence>
<comment type="subcellular location">
    <subcellularLocation>
        <location evidence="1">Membrane</location>
        <topology evidence="1">Single-pass membrane protein</topology>
    </subcellularLocation>
</comment>
<proteinExistence type="predicted"/>
<gene>
    <name evidence="7" type="ORF">PCL_08842</name>
</gene>
<feature type="region of interest" description="Disordered" evidence="5">
    <location>
        <begin position="99"/>
        <end position="179"/>
    </location>
</feature>
<evidence type="ECO:0000256" key="1">
    <source>
        <dbReference type="ARBA" id="ARBA00004167"/>
    </source>
</evidence>
<reference evidence="7 8" key="1">
    <citation type="journal article" date="2016" name="Front. Microbiol.">
        <title>Genome and transcriptome sequences reveal the specific parasitism of the nematophagous Purpureocillium lilacinum 36-1.</title>
        <authorList>
            <person name="Xie J."/>
            <person name="Li S."/>
            <person name="Mo C."/>
            <person name="Xiao X."/>
            <person name="Peng D."/>
            <person name="Wang G."/>
            <person name="Xiao Y."/>
        </authorList>
    </citation>
    <scope>NUCLEOTIDE SEQUENCE [LARGE SCALE GENOMIC DNA]</scope>
    <source>
        <strain evidence="7 8">36-1</strain>
    </source>
</reference>
<dbReference type="GO" id="GO:0016020">
    <property type="term" value="C:membrane"/>
    <property type="evidence" value="ECO:0007669"/>
    <property type="project" value="UniProtKB-SubCell"/>
</dbReference>